<accession>A0ABS5NZD7</accession>
<feature type="coiled-coil region" evidence="1">
    <location>
        <begin position="446"/>
        <end position="476"/>
    </location>
</feature>
<dbReference type="EMBL" id="JAGYPM010000009">
    <property type="protein sequence ID" value="MBS4193209.1"/>
    <property type="molecule type" value="Genomic_DNA"/>
</dbReference>
<feature type="domain" description="Protein CR006 P-loop" evidence="2">
    <location>
        <begin position="28"/>
        <end position="768"/>
    </location>
</feature>
<dbReference type="Pfam" id="PF13166">
    <property type="entry name" value="AAA_13"/>
    <property type="match status" value="1"/>
</dbReference>
<dbReference type="SUPFAM" id="SSF52540">
    <property type="entry name" value="P-loop containing nucleoside triphosphate hydrolases"/>
    <property type="match status" value="1"/>
</dbReference>
<reference evidence="3 4" key="1">
    <citation type="submission" date="2021-05" db="EMBL/GenBank/DDBJ databases">
        <title>Novel Bacillus species.</title>
        <authorList>
            <person name="Liu G."/>
        </authorList>
    </citation>
    <scope>NUCLEOTIDE SEQUENCE [LARGE SCALE GENOMIC DNA]</scope>
    <source>
        <strain evidence="3 4">FJAT-49705</strain>
    </source>
</reference>
<proteinExistence type="predicted"/>
<evidence type="ECO:0000256" key="1">
    <source>
        <dbReference type="SAM" id="Coils"/>
    </source>
</evidence>
<keyword evidence="1" id="KW-0175">Coiled coil</keyword>
<evidence type="ECO:0000259" key="2">
    <source>
        <dbReference type="Pfam" id="PF13166"/>
    </source>
</evidence>
<dbReference type="InterPro" id="IPR026866">
    <property type="entry name" value="CR006_AAA"/>
</dbReference>
<evidence type="ECO:0000313" key="3">
    <source>
        <dbReference type="EMBL" id="MBS4193209.1"/>
    </source>
</evidence>
<comment type="caution">
    <text evidence="3">The sequence shown here is derived from an EMBL/GenBank/DDBJ whole genome shotgun (WGS) entry which is preliminary data.</text>
</comment>
<keyword evidence="4" id="KW-1185">Reference proteome</keyword>
<protein>
    <submittedName>
        <fullName evidence="3">AAA family ATPase</fullName>
    </submittedName>
</protein>
<dbReference type="RefSeq" id="WP_213104643.1">
    <property type="nucleotide sequence ID" value="NZ_JAGYPM010000009.1"/>
</dbReference>
<gene>
    <name evidence="3" type="ORF">KHA94_24255</name>
</gene>
<dbReference type="Gene3D" id="3.40.50.300">
    <property type="entry name" value="P-loop containing nucleotide triphosphate hydrolases"/>
    <property type="match status" value="1"/>
</dbReference>
<evidence type="ECO:0000313" key="4">
    <source>
        <dbReference type="Proteomes" id="UP000681027"/>
    </source>
</evidence>
<name>A0ABS5NZD7_9BACI</name>
<dbReference type="Proteomes" id="UP000681027">
    <property type="component" value="Unassembled WGS sequence"/>
</dbReference>
<sequence>MIKKLNIYDYGVYKDFIWNNVMGNTEDTTFGPRNIIYGRNYSGKTTFSRIFRSLENRKPHEDFKDGKFLITLEDGTEITDQEIAQGTFNFRVYNSDFKKENLSFLYNDEGEILPFTILGEENVDIDKKIDIERRKIEEIQFRLYGTNNNGLVHRYNVEEKRISSMEKELQQKIREAASDIRNNSLYFVANEKKKQYDSRDFLSEIPSALALDIPIEERHRNILKEEIKPVLNTIKDLDFMDPNLLLEANELLTRNINPSRIIERLAKNSLLQQWVREGIAFHKKVHNEECAFCGSPIDERAWEELDSHFTTEVEEFSLKINSLIKQLENKKELIMNYKLPLKSSDFYSVFQEQFNILVEEYEFLISEKIKHLETKIEILDERRLNLFNPFNKTINDNDLAHRIEINISNINMLVERHNNFTNGFLNEQEKARSQLRFNEIHKVIKMINYEKRKRKIDEENKKLQQISLQKDTLTVNEKESLTRIKNLEVMLKDEQNSVIEINKYLKTFLGHPELYLDLIKNSGPENQSKFVIMRKQELAKNLSEGEQSLIAFCYFLATLKDISNVDDYTIFIDDPICSLDSNHIFYVYSLIDSEIASKKYKQIFISTHNLDFLKYLQKLTNPEKNKHRMKLYHNKWWLIEKCFNKEREVVGTVKKMPKYLEKYSTEFIYLFHEIYRVANEEQCDENYHVFYNFPNNARKFIETYMFFKYPDIKIGNDRRILSFFGGNMKVRSFINRINNEYSHGEQQPDRLFKPVNIPEFKENAKIILEAISNRDSEQYDAFLNSIEALPEKAEQNIGVSSTN</sequence>
<dbReference type="InterPro" id="IPR027417">
    <property type="entry name" value="P-loop_NTPase"/>
</dbReference>
<organism evidence="3 4">
    <name type="scientific">Cytobacillus citreus</name>
    <dbReference type="NCBI Taxonomy" id="2833586"/>
    <lineage>
        <taxon>Bacteria</taxon>
        <taxon>Bacillati</taxon>
        <taxon>Bacillota</taxon>
        <taxon>Bacilli</taxon>
        <taxon>Bacillales</taxon>
        <taxon>Bacillaceae</taxon>
        <taxon>Cytobacillus</taxon>
    </lineage>
</organism>